<sequence>MTLRNENNKKKRSRPPMSKRTTWIVVGISIAILVFVVIVSVVSGKGMF</sequence>
<dbReference type="AlphaFoldDB" id="A0A1T4YJN1"/>
<dbReference type="EMBL" id="FUYG01000010">
    <property type="protein sequence ID" value="SKB01883.1"/>
    <property type="molecule type" value="Genomic_DNA"/>
</dbReference>
<evidence type="ECO:0000313" key="3">
    <source>
        <dbReference type="Proteomes" id="UP000189735"/>
    </source>
</evidence>
<proteinExistence type="predicted"/>
<keyword evidence="1" id="KW-0472">Membrane</keyword>
<feature type="transmembrane region" description="Helical" evidence="1">
    <location>
        <begin position="21"/>
        <end position="42"/>
    </location>
</feature>
<evidence type="ECO:0000256" key="1">
    <source>
        <dbReference type="SAM" id="Phobius"/>
    </source>
</evidence>
<name>A0A1T4YJN1_9MICO</name>
<evidence type="ECO:0000313" key="2">
    <source>
        <dbReference type="EMBL" id="SKB01883.1"/>
    </source>
</evidence>
<organism evidence="2 3">
    <name type="scientific">Agreia bicolorata</name>
    <dbReference type="NCBI Taxonomy" id="110935"/>
    <lineage>
        <taxon>Bacteria</taxon>
        <taxon>Bacillati</taxon>
        <taxon>Actinomycetota</taxon>
        <taxon>Actinomycetes</taxon>
        <taxon>Micrococcales</taxon>
        <taxon>Microbacteriaceae</taxon>
        <taxon>Agreia</taxon>
    </lineage>
</organism>
<keyword evidence="1" id="KW-0812">Transmembrane</keyword>
<dbReference type="RefSeq" id="WP_161793790.1">
    <property type="nucleotide sequence ID" value="NZ_FUYG01000010.1"/>
</dbReference>
<reference evidence="3" key="1">
    <citation type="submission" date="2017-02" db="EMBL/GenBank/DDBJ databases">
        <authorList>
            <person name="Varghese N."/>
            <person name="Submissions S."/>
        </authorList>
    </citation>
    <scope>NUCLEOTIDE SEQUENCE [LARGE SCALE GENOMIC DNA]</scope>
    <source>
        <strain evidence="3">VKM Ac-2052</strain>
    </source>
</reference>
<keyword evidence="1" id="KW-1133">Transmembrane helix</keyword>
<accession>A0A1T4YJN1</accession>
<protein>
    <submittedName>
        <fullName evidence="2">Uncharacterized protein</fullName>
    </submittedName>
</protein>
<gene>
    <name evidence="2" type="ORF">SAMN06295879_3376</name>
</gene>
<dbReference type="Proteomes" id="UP000189735">
    <property type="component" value="Unassembled WGS sequence"/>
</dbReference>